<gene>
    <name evidence="3" type="ORF">LNL84_08565</name>
</gene>
<accession>A0A9X2AYR1</accession>
<evidence type="ECO:0000256" key="1">
    <source>
        <dbReference type="SAM" id="Phobius"/>
    </source>
</evidence>
<organism evidence="3 4">
    <name type="scientific">Vibrio gelatinilyticus</name>
    <dbReference type="NCBI Taxonomy" id="2893468"/>
    <lineage>
        <taxon>Bacteria</taxon>
        <taxon>Pseudomonadati</taxon>
        <taxon>Pseudomonadota</taxon>
        <taxon>Gammaproteobacteria</taxon>
        <taxon>Vibrionales</taxon>
        <taxon>Vibrionaceae</taxon>
        <taxon>Vibrio</taxon>
    </lineage>
</organism>
<proteinExistence type="predicted"/>
<protein>
    <submittedName>
        <fullName evidence="3">Uncharacterized protein</fullName>
    </submittedName>
</protein>
<feature type="chain" id="PRO_5040790130" evidence="2">
    <location>
        <begin position="23"/>
        <end position="82"/>
    </location>
</feature>
<comment type="caution">
    <text evidence="3">The sequence shown here is derived from an EMBL/GenBank/DDBJ whole genome shotgun (WGS) entry which is preliminary data.</text>
</comment>
<dbReference type="Proteomes" id="UP001139488">
    <property type="component" value="Unassembled WGS sequence"/>
</dbReference>
<dbReference type="EMBL" id="JAJNNZ010000005">
    <property type="protein sequence ID" value="MCJ2376888.1"/>
    <property type="molecule type" value="Genomic_DNA"/>
</dbReference>
<keyword evidence="4" id="KW-1185">Reference proteome</keyword>
<feature type="signal peptide" evidence="2">
    <location>
        <begin position="1"/>
        <end position="22"/>
    </location>
</feature>
<keyword evidence="1" id="KW-1133">Transmembrane helix</keyword>
<evidence type="ECO:0000313" key="3">
    <source>
        <dbReference type="EMBL" id="MCJ2376888.1"/>
    </source>
</evidence>
<evidence type="ECO:0000256" key="2">
    <source>
        <dbReference type="SAM" id="SignalP"/>
    </source>
</evidence>
<evidence type="ECO:0000313" key="4">
    <source>
        <dbReference type="Proteomes" id="UP001139488"/>
    </source>
</evidence>
<reference evidence="3" key="1">
    <citation type="submission" date="2021-11" db="EMBL/GenBank/DDBJ databases">
        <title>Vibrio ZSDE26 sp. nov. and Vibrio ZSDZ34 sp. nov., isolated from coastal seawater in Qingdao.</title>
        <authorList>
            <person name="Zhang P."/>
        </authorList>
    </citation>
    <scope>NUCLEOTIDE SEQUENCE</scope>
    <source>
        <strain evidence="3">ZSDZ34</strain>
    </source>
</reference>
<dbReference type="RefSeq" id="WP_244356809.1">
    <property type="nucleotide sequence ID" value="NZ_JAJNNZ010000005.1"/>
</dbReference>
<feature type="transmembrane region" description="Helical" evidence="1">
    <location>
        <begin position="32"/>
        <end position="50"/>
    </location>
</feature>
<name>A0A9X2AYR1_9VIBR</name>
<sequence>MICSKPSKLAILLVVVSAPAHAYLDPGTGSVILQVVIATIAAGFATLRLWKTQLVNFFYRIKGNKRQESSHNDSESDPNPRD</sequence>
<keyword evidence="1" id="KW-0812">Transmembrane</keyword>
<dbReference type="AlphaFoldDB" id="A0A9X2AYR1"/>
<keyword evidence="1" id="KW-0472">Membrane</keyword>
<keyword evidence="2" id="KW-0732">Signal</keyword>